<accession>A0ABV2JYZ3</accession>
<name>A0ABV2JYZ3_9GAMM</name>
<evidence type="ECO:0000313" key="1">
    <source>
        <dbReference type="EMBL" id="MET3654057.1"/>
    </source>
</evidence>
<sequence>MSLIRQEVFWDREQSLRLVETPIARTNDPESSHRAAAEITASGRRQQQIAMVINMVRKFPGMTSMELAAMTGEDRYVIARRLPEAVTAGAIVKGQQRACSVTGKLALTWWAVDPSMKAAA</sequence>
<dbReference type="EMBL" id="JBEPMU010000006">
    <property type="protein sequence ID" value="MET3654057.1"/>
    <property type="molecule type" value="Genomic_DNA"/>
</dbReference>
<organism evidence="1 2">
    <name type="scientific">Dyella japonica</name>
    <dbReference type="NCBI Taxonomy" id="231455"/>
    <lineage>
        <taxon>Bacteria</taxon>
        <taxon>Pseudomonadati</taxon>
        <taxon>Pseudomonadota</taxon>
        <taxon>Gammaproteobacteria</taxon>
        <taxon>Lysobacterales</taxon>
        <taxon>Rhodanobacteraceae</taxon>
        <taxon>Dyella</taxon>
    </lineage>
</organism>
<comment type="caution">
    <text evidence="1">The sequence shown here is derived from an EMBL/GenBank/DDBJ whole genome shotgun (WGS) entry which is preliminary data.</text>
</comment>
<reference evidence="1 2" key="1">
    <citation type="submission" date="2024-06" db="EMBL/GenBank/DDBJ databases">
        <title>Sorghum-associated microbial communities from plants grown in Nebraska, USA.</title>
        <authorList>
            <person name="Schachtman D."/>
        </authorList>
    </citation>
    <scope>NUCLEOTIDE SEQUENCE [LARGE SCALE GENOMIC DNA]</scope>
    <source>
        <strain evidence="1 2">1073</strain>
    </source>
</reference>
<evidence type="ECO:0000313" key="2">
    <source>
        <dbReference type="Proteomes" id="UP001549184"/>
    </source>
</evidence>
<keyword evidence="2" id="KW-1185">Reference proteome</keyword>
<gene>
    <name evidence="1" type="ORF">ABIC75_003795</name>
</gene>
<protein>
    <submittedName>
        <fullName evidence="1">CRP-like cAMP-binding protein</fullName>
    </submittedName>
</protein>
<dbReference type="Proteomes" id="UP001549184">
    <property type="component" value="Unassembled WGS sequence"/>
</dbReference>
<dbReference type="RefSeq" id="WP_354015431.1">
    <property type="nucleotide sequence ID" value="NZ_JBEPMU010000006.1"/>
</dbReference>
<proteinExistence type="predicted"/>